<dbReference type="GeneID" id="63826254"/>
<organism evidence="7 8">
    <name type="scientific">Laetiporus sulphureus 93-53</name>
    <dbReference type="NCBI Taxonomy" id="1314785"/>
    <lineage>
        <taxon>Eukaryota</taxon>
        <taxon>Fungi</taxon>
        <taxon>Dikarya</taxon>
        <taxon>Basidiomycota</taxon>
        <taxon>Agaricomycotina</taxon>
        <taxon>Agaricomycetes</taxon>
        <taxon>Polyporales</taxon>
        <taxon>Laetiporus</taxon>
    </lineage>
</organism>
<keyword evidence="8" id="KW-1185">Reference proteome</keyword>
<keyword evidence="3" id="KW-0539">Nucleus</keyword>
<dbReference type="InterPro" id="IPR033316">
    <property type="entry name" value="RBBP8-like"/>
</dbReference>
<evidence type="ECO:0000259" key="6">
    <source>
        <dbReference type="Pfam" id="PF08573"/>
    </source>
</evidence>
<dbReference type="GO" id="GO:0003684">
    <property type="term" value="F:damaged DNA binding"/>
    <property type="evidence" value="ECO:0007669"/>
    <property type="project" value="TreeGrafter"/>
</dbReference>
<evidence type="ECO:0000256" key="1">
    <source>
        <dbReference type="ARBA" id="ARBA00004123"/>
    </source>
</evidence>
<feature type="compositionally biased region" description="Low complexity" evidence="5">
    <location>
        <begin position="280"/>
        <end position="309"/>
    </location>
</feature>
<dbReference type="EMBL" id="KV427633">
    <property type="protein sequence ID" value="KZT04876.1"/>
    <property type="molecule type" value="Genomic_DNA"/>
</dbReference>
<gene>
    <name evidence="7" type="ORF">LAESUDRAFT_727450</name>
</gene>
<feature type="region of interest" description="Disordered" evidence="5">
    <location>
        <begin position="1"/>
        <end position="26"/>
    </location>
</feature>
<comment type="subcellular location">
    <subcellularLocation>
        <location evidence="1">Nucleus</location>
    </subcellularLocation>
</comment>
<keyword evidence="2" id="KW-0227">DNA damage</keyword>
<accession>A0A165DHA8</accession>
<reference evidence="7 8" key="1">
    <citation type="journal article" date="2016" name="Mol. Biol. Evol.">
        <title>Comparative Genomics of Early-Diverging Mushroom-Forming Fungi Provides Insights into the Origins of Lignocellulose Decay Capabilities.</title>
        <authorList>
            <person name="Nagy L.G."/>
            <person name="Riley R."/>
            <person name="Tritt A."/>
            <person name="Adam C."/>
            <person name="Daum C."/>
            <person name="Floudas D."/>
            <person name="Sun H."/>
            <person name="Yadav J.S."/>
            <person name="Pangilinan J."/>
            <person name="Larsson K.H."/>
            <person name="Matsuura K."/>
            <person name="Barry K."/>
            <person name="Labutti K."/>
            <person name="Kuo R."/>
            <person name="Ohm R.A."/>
            <person name="Bhattacharya S.S."/>
            <person name="Shirouzu T."/>
            <person name="Yoshinaga Y."/>
            <person name="Martin F.M."/>
            <person name="Grigoriev I.V."/>
            <person name="Hibbett D.S."/>
        </authorList>
    </citation>
    <scope>NUCLEOTIDE SEQUENCE [LARGE SCALE GENOMIC DNA]</scope>
    <source>
        <strain evidence="7 8">93-53</strain>
    </source>
</reference>
<feature type="coiled-coil region" evidence="4">
    <location>
        <begin position="89"/>
        <end position="144"/>
    </location>
</feature>
<feature type="compositionally biased region" description="Polar residues" evidence="5">
    <location>
        <begin position="13"/>
        <end position="26"/>
    </location>
</feature>
<feature type="region of interest" description="Disordered" evidence="5">
    <location>
        <begin position="338"/>
        <end position="477"/>
    </location>
</feature>
<evidence type="ECO:0000256" key="4">
    <source>
        <dbReference type="SAM" id="Coils"/>
    </source>
</evidence>
<dbReference type="OrthoDB" id="5801062at2759"/>
<dbReference type="Proteomes" id="UP000076871">
    <property type="component" value="Unassembled WGS sequence"/>
</dbReference>
<dbReference type="STRING" id="1314785.A0A165DHA8"/>
<evidence type="ECO:0000256" key="5">
    <source>
        <dbReference type="SAM" id="MobiDB-lite"/>
    </source>
</evidence>
<protein>
    <recommendedName>
        <fullName evidence="6">DNA endonuclease activator Ctp1 C-terminal domain-containing protein</fullName>
    </recommendedName>
</protein>
<feature type="domain" description="DNA endonuclease activator Ctp1 C-terminal" evidence="6">
    <location>
        <begin position="518"/>
        <end position="627"/>
    </location>
</feature>
<dbReference type="PANTHER" id="PTHR15107:SF0">
    <property type="entry name" value="DNA ENDONUCLEASE ACTIVATOR CTP1 C-TERMINAL DOMAIN-CONTAINING PROTEIN"/>
    <property type="match status" value="1"/>
</dbReference>
<dbReference type="GO" id="GO:0010792">
    <property type="term" value="P:DNA double-strand break processing involved in repair via single-strand annealing"/>
    <property type="evidence" value="ECO:0007669"/>
    <property type="project" value="TreeGrafter"/>
</dbReference>
<feature type="compositionally biased region" description="Basic and acidic residues" evidence="5">
    <location>
        <begin position="636"/>
        <end position="652"/>
    </location>
</feature>
<evidence type="ECO:0000256" key="3">
    <source>
        <dbReference type="ARBA" id="ARBA00023242"/>
    </source>
</evidence>
<dbReference type="Pfam" id="PF08573">
    <property type="entry name" value="SAE2"/>
    <property type="match status" value="1"/>
</dbReference>
<feature type="coiled-coil region" evidence="4">
    <location>
        <begin position="187"/>
        <end position="214"/>
    </location>
</feature>
<name>A0A165DHA8_9APHY</name>
<evidence type="ECO:0000256" key="2">
    <source>
        <dbReference type="ARBA" id="ARBA00022763"/>
    </source>
</evidence>
<dbReference type="AlphaFoldDB" id="A0A165DHA8"/>
<feature type="region of interest" description="Disordered" evidence="5">
    <location>
        <begin position="263"/>
        <end position="313"/>
    </location>
</feature>
<evidence type="ECO:0000313" key="8">
    <source>
        <dbReference type="Proteomes" id="UP000076871"/>
    </source>
</evidence>
<dbReference type="InParanoid" id="A0A165DHA8"/>
<sequence>MELVAHNILSGPMPSNSRDNEGELTSAQPIKLMEGVVRRVRRANDDLRTELFAVSQRGDHLARGFGFKTIDEAEATIAARPAIFNRAFVEQAESKLLDLETQVKKHVNLEIESCNALQEASRRIDELKKENARLSAELKATKRKDNGVRPLQDVTPVNAHGSHDTSVYAPLPSLSSLTAVSSSTGDLASIKAELQELRKSYDALRQAKERSDAKHMADYVKWRNFKQWMFDEKEASLSSILVEGKTPNWKRILKLRKKYMKIGPQTDTPESSKAPEATTSAHISSLSANISSSATHKPSPSTHAPSPTTRIPSLRTQAGVKDLAESEPPIGSLTSHLMKAQDEEKQAESPAAFPPKAPKALICMPPKSQKRKLDEMSSSETEDDSQAPSPIYETQPGLVRRFLESPVRTSSRRKSEPTKPTATVCKSPRKPHSPSVTSPRSRDLALAVSPRKRVNSTPARESSADKENAHTPNTACKRPVDYSVYKGRGRYASNASATKTINADFKMDTARNAGVEFQFDEVVRNKESRKHLHADDCECCRGYYEGLNPMPPRLQRPLWRSPSPSKRKHEHGPSTSSARTVLAPDSDDERQQAIEEHKREISRHRQRWERPLTPPGYWEIGFPDTQEAAEINARAREMHEQKRARIEAEASRGGRYKRR</sequence>
<feature type="region of interest" description="Disordered" evidence="5">
    <location>
        <begin position="636"/>
        <end position="659"/>
    </location>
</feature>
<dbReference type="PANTHER" id="PTHR15107">
    <property type="entry name" value="RETINOBLASTOMA BINDING PROTEIN 8"/>
    <property type="match status" value="1"/>
</dbReference>
<proteinExistence type="predicted"/>
<dbReference type="InterPro" id="IPR013882">
    <property type="entry name" value="Ctp1_C"/>
</dbReference>
<feature type="region of interest" description="Disordered" evidence="5">
    <location>
        <begin position="551"/>
        <end position="623"/>
    </location>
</feature>
<evidence type="ECO:0000313" key="7">
    <source>
        <dbReference type="EMBL" id="KZT04876.1"/>
    </source>
</evidence>
<dbReference type="GO" id="GO:0005634">
    <property type="term" value="C:nucleus"/>
    <property type="evidence" value="ECO:0007669"/>
    <property type="project" value="UniProtKB-SubCell"/>
</dbReference>
<keyword evidence="4" id="KW-0175">Coiled coil</keyword>
<dbReference type="RefSeq" id="XP_040762616.1">
    <property type="nucleotide sequence ID" value="XM_040909225.1"/>
</dbReference>
<feature type="compositionally biased region" description="Basic and acidic residues" evidence="5">
    <location>
        <begin position="589"/>
        <end position="599"/>
    </location>
</feature>